<feature type="region of interest" description="Disordered" evidence="1">
    <location>
        <begin position="428"/>
        <end position="491"/>
    </location>
</feature>
<gene>
    <name evidence="2" type="ORF">EI97DRAFT_480624</name>
</gene>
<dbReference type="GeneID" id="54555204"/>
<dbReference type="RefSeq" id="XP_033651138.1">
    <property type="nucleotide sequence ID" value="XM_033802029.1"/>
</dbReference>
<evidence type="ECO:0000313" key="2">
    <source>
        <dbReference type="EMBL" id="KAF2273599.1"/>
    </source>
</evidence>
<dbReference type="SUPFAM" id="SSF57997">
    <property type="entry name" value="Tropomyosin"/>
    <property type="match status" value="1"/>
</dbReference>
<reference evidence="2" key="1">
    <citation type="journal article" date="2020" name="Stud. Mycol.">
        <title>101 Dothideomycetes genomes: a test case for predicting lifestyles and emergence of pathogens.</title>
        <authorList>
            <person name="Haridas S."/>
            <person name="Albert R."/>
            <person name="Binder M."/>
            <person name="Bloem J."/>
            <person name="Labutti K."/>
            <person name="Salamov A."/>
            <person name="Andreopoulos B."/>
            <person name="Baker S."/>
            <person name="Barry K."/>
            <person name="Bills G."/>
            <person name="Bluhm B."/>
            <person name="Cannon C."/>
            <person name="Castanera R."/>
            <person name="Culley D."/>
            <person name="Daum C."/>
            <person name="Ezra D."/>
            <person name="Gonzalez J."/>
            <person name="Henrissat B."/>
            <person name="Kuo A."/>
            <person name="Liang C."/>
            <person name="Lipzen A."/>
            <person name="Lutzoni F."/>
            <person name="Magnuson J."/>
            <person name="Mondo S."/>
            <person name="Nolan M."/>
            <person name="Ohm R."/>
            <person name="Pangilinan J."/>
            <person name="Park H.-J."/>
            <person name="Ramirez L."/>
            <person name="Alfaro M."/>
            <person name="Sun H."/>
            <person name="Tritt A."/>
            <person name="Yoshinaga Y."/>
            <person name="Zwiers L.-H."/>
            <person name="Turgeon B."/>
            <person name="Goodwin S."/>
            <person name="Spatafora J."/>
            <person name="Crous P."/>
            <person name="Grigoriev I."/>
        </authorList>
    </citation>
    <scope>NUCLEOTIDE SEQUENCE</scope>
    <source>
        <strain evidence="2">CBS 379.55</strain>
    </source>
</reference>
<organism evidence="2 3">
    <name type="scientific">Westerdykella ornata</name>
    <dbReference type="NCBI Taxonomy" id="318751"/>
    <lineage>
        <taxon>Eukaryota</taxon>
        <taxon>Fungi</taxon>
        <taxon>Dikarya</taxon>
        <taxon>Ascomycota</taxon>
        <taxon>Pezizomycotina</taxon>
        <taxon>Dothideomycetes</taxon>
        <taxon>Pleosporomycetidae</taxon>
        <taxon>Pleosporales</taxon>
        <taxon>Sporormiaceae</taxon>
        <taxon>Westerdykella</taxon>
    </lineage>
</organism>
<name>A0A6A6JEJ7_WESOR</name>
<dbReference type="Proteomes" id="UP000800097">
    <property type="component" value="Unassembled WGS sequence"/>
</dbReference>
<sequence length="530" mass="59443">MISYCFLCRFSPTLPFPPTINLGSLYLTLYRESQTIPAGILERKLPVAIRQKPPPFSAHRHHGSLWRGLPFPSVPTPLLHLPSQVGDLTTGRYDQTPQNIYLQDIEEGANQKFPEAYRALPSSDALQFTEIPSPPWLSDSYLYLRIGSIQAISNHSEARTESRERYAHVIIRNSSCVPFNMAVHFVEYGTFGHMASGGWSNRLPQNAVLLQPFEAAIGSGPRTQRHHQLDYMVLFYVLVTKRAARVENFYFMERFEEACRNYLEDTQRKLTGPGIEPTTPTQSDSSNNSGGGRRRSPEVQIGIPKDSSSPSSNTNLALSSEARGKISTTTNGMEHPAKKRKTLLNNVQGELNKSSAAANGPDTSVGGECEDQSASTVMELTAVTSRIEKDAFLIRAFADGLKATDSEQRKRIVELETAIAKVTELKGETERRAEEAEKRAEQMEKRAEQMEKRAEQMEKRANEAEEREQRTTAELQSALAATTKEKEQREVAEKNIAELEKEMDDMRKNIMRDLKPKQGKNPTAVKSEPE</sequence>
<keyword evidence="3" id="KW-1185">Reference proteome</keyword>
<evidence type="ECO:0000313" key="3">
    <source>
        <dbReference type="Proteomes" id="UP000800097"/>
    </source>
</evidence>
<feature type="compositionally biased region" description="Polar residues" evidence="1">
    <location>
        <begin position="306"/>
        <end position="318"/>
    </location>
</feature>
<feature type="region of interest" description="Disordered" evidence="1">
    <location>
        <begin position="269"/>
        <end position="339"/>
    </location>
</feature>
<evidence type="ECO:0000256" key="1">
    <source>
        <dbReference type="SAM" id="MobiDB-lite"/>
    </source>
</evidence>
<feature type="compositionally biased region" description="Basic and acidic residues" evidence="1">
    <location>
        <begin position="428"/>
        <end position="471"/>
    </location>
</feature>
<protein>
    <submittedName>
        <fullName evidence="2">Uncharacterized protein</fullName>
    </submittedName>
</protein>
<feature type="region of interest" description="Disordered" evidence="1">
    <location>
        <begin position="510"/>
        <end position="530"/>
    </location>
</feature>
<dbReference type="EMBL" id="ML986509">
    <property type="protein sequence ID" value="KAF2273599.1"/>
    <property type="molecule type" value="Genomic_DNA"/>
</dbReference>
<proteinExistence type="predicted"/>
<accession>A0A6A6JEJ7</accession>
<dbReference type="AlphaFoldDB" id="A0A6A6JEJ7"/>